<feature type="transmembrane region" description="Helical" evidence="7">
    <location>
        <begin position="49"/>
        <end position="69"/>
    </location>
</feature>
<comment type="subcellular location">
    <subcellularLocation>
        <location evidence="1">Cell membrane</location>
        <topology evidence="1">Multi-pass membrane protein</topology>
    </subcellularLocation>
</comment>
<feature type="transmembrane region" description="Helical" evidence="7">
    <location>
        <begin position="106"/>
        <end position="131"/>
    </location>
</feature>
<keyword evidence="3" id="KW-1003">Cell membrane</keyword>
<feature type="transmembrane region" description="Helical" evidence="7">
    <location>
        <begin position="361"/>
        <end position="384"/>
    </location>
</feature>
<dbReference type="Pfam" id="PF05977">
    <property type="entry name" value="MFS_3"/>
    <property type="match status" value="1"/>
</dbReference>
<evidence type="ECO:0000256" key="2">
    <source>
        <dbReference type="ARBA" id="ARBA00022448"/>
    </source>
</evidence>
<feature type="transmembrane region" description="Helical" evidence="7">
    <location>
        <begin position="390"/>
        <end position="407"/>
    </location>
</feature>
<protein>
    <submittedName>
        <fullName evidence="9">Na+/melibiose symporter</fullName>
    </submittedName>
</protein>
<evidence type="ECO:0000259" key="8">
    <source>
        <dbReference type="PROSITE" id="PS50850"/>
    </source>
</evidence>
<name>A0A1I1AXT0_9CLOT</name>
<dbReference type="STRING" id="84698.SAMN04488528_10532"/>
<dbReference type="GO" id="GO:0005886">
    <property type="term" value="C:plasma membrane"/>
    <property type="evidence" value="ECO:0007669"/>
    <property type="project" value="UniProtKB-SubCell"/>
</dbReference>
<dbReference type="SUPFAM" id="SSF103473">
    <property type="entry name" value="MFS general substrate transporter"/>
    <property type="match status" value="1"/>
</dbReference>
<feature type="transmembrane region" description="Helical" evidence="7">
    <location>
        <begin position="76"/>
        <end position="94"/>
    </location>
</feature>
<keyword evidence="6 7" id="KW-0472">Membrane</keyword>
<keyword evidence="4 7" id="KW-0812">Transmembrane</keyword>
<evidence type="ECO:0000256" key="3">
    <source>
        <dbReference type="ARBA" id="ARBA00022475"/>
    </source>
</evidence>
<dbReference type="PROSITE" id="PS50850">
    <property type="entry name" value="MFS"/>
    <property type="match status" value="1"/>
</dbReference>
<evidence type="ECO:0000313" key="10">
    <source>
        <dbReference type="Proteomes" id="UP000198619"/>
    </source>
</evidence>
<dbReference type="Gene3D" id="1.20.1250.20">
    <property type="entry name" value="MFS general substrate transporter like domains"/>
    <property type="match status" value="1"/>
</dbReference>
<feature type="transmembrane region" description="Helical" evidence="7">
    <location>
        <begin position="143"/>
        <end position="163"/>
    </location>
</feature>
<accession>A0A1I1AXT0</accession>
<evidence type="ECO:0000313" key="9">
    <source>
        <dbReference type="EMBL" id="SFB42895.1"/>
    </source>
</evidence>
<organism evidence="9 10">
    <name type="scientific">Clostridium frigidicarnis</name>
    <dbReference type="NCBI Taxonomy" id="84698"/>
    <lineage>
        <taxon>Bacteria</taxon>
        <taxon>Bacillati</taxon>
        <taxon>Bacillota</taxon>
        <taxon>Clostridia</taxon>
        <taxon>Eubacteriales</taxon>
        <taxon>Clostridiaceae</taxon>
        <taxon>Clostridium</taxon>
    </lineage>
</organism>
<dbReference type="OrthoDB" id="9775268at2"/>
<dbReference type="CDD" id="cd06173">
    <property type="entry name" value="MFS_MefA_like"/>
    <property type="match status" value="1"/>
</dbReference>
<feature type="transmembrane region" description="Helical" evidence="7">
    <location>
        <begin position="169"/>
        <end position="191"/>
    </location>
</feature>
<sequence length="437" mass="48055">MKFGLLKKKDFSLLMLGKLVSFVGTQMQSFALSLYVLSLTGSATKFASVLAITLVPQLILGPIAGVFVDWVSKKKIIVYLDILNGVLIGIYAIIYKINGGLELWQIYTLTIVLAVISLIFNPAISTVIPTIVKKEDLVDANGINSFIINIGMVAAPAIAGILFGLYGLAVILVVNSFSFILSAISEIFINIPLCNTRPKKINFKSFYHDFSEGIKFIKNNEDIYTIIILALVINFGFTPIGEVGLAYISKEVIKVSDLQYGMLQSILVTSMMISPFICSRISKKMGLGKILFYNIFISSILIGILGIVPSNFYLGLFQGNFFPYVSFIIINFIICLILSIVNIALNAMIQEKIPLPMMGRVMAVMTTGCMAAVPLGQLIFGFLFDKIETWICIEISAVLILVSILMFKKLLLKNIDIAPDANNDNLSMDSHCVSDIK</sequence>
<feature type="domain" description="Major facilitator superfamily (MFS) profile" evidence="8">
    <location>
        <begin position="171"/>
        <end position="437"/>
    </location>
</feature>
<dbReference type="InterPro" id="IPR036259">
    <property type="entry name" value="MFS_trans_sf"/>
</dbReference>
<evidence type="ECO:0000256" key="4">
    <source>
        <dbReference type="ARBA" id="ARBA00022692"/>
    </source>
</evidence>
<dbReference type="InterPro" id="IPR010290">
    <property type="entry name" value="TM_effector"/>
</dbReference>
<evidence type="ECO:0000256" key="1">
    <source>
        <dbReference type="ARBA" id="ARBA00004651"/>
    </source>
</evidence>
<keyword evidence="10" id="KW-1185">Reference proteome</keyword>
<dbReference type="RefSeq" id="WP_090043051.1">
    <property type="nucleotide sequence ID" value="NZ_FOKI01000053.1"/>
</dbReference>
<dbReference type="Proteomes" id="UP000198619">
    <property type="component" value="Unassembled WGS sequence"/>
</dbReference>
<dbReference type="GO" id="GO:0022857">
    <property type="term" value="F:transmembrane transporter activity"/>
    <property type="evidence" value="ECO:0007669"/>
    <property type="project" value="InterPro"/>
</dbReference>
<gene>
    <name evidence="9" type="ORF">SAMN04488528_10532</name>
</gene>
<feature type="transmembrane region" description="Helical" evidence="7">
    <location>
        <begin position="260"/>
        <end position="278"/>
    </location>
</feature>
<evidence type="ECO:0000256" key="7">
    <source>
        <dbReference type="SAM" id="Phobius"/>
    </source>
</evidence>
<evidence type="ECO:0000256" key="6">
    <source>
        <dbReference type="ARBA" id="ARBA00023136"/>
    </source>
</evidence>
<feature type="transmembrane region" description="Helical" evidence="7">
    <location>
        <begin position="12"/>
        <end position="37"/>
    </location>
</feature>
<dbReference type="AlphaFoldDB" id="A0A1I1AXT0"/>
<keyword evidence="5 7" id="KW-1133">Transmembrane helix</keyword>
<reference evidence="9 10" key="1">
    <citation type="submission" date="2016-10" db="EMBL/GenBank/DDBJ databases">
        <authorList>
            <person name="de Groot N.N."/>
        </authorList>
    </citation>
    <scope>NUCLEOTIDE SEQUENCE [LARGE SCALE GENOMIC DNA]</scope>
    <source>
        <strain evidence="9 10">DSM 12271</strain>
    </source>
</reference>
<feature type="transmembrane region" description="Helical" evidence="7">
    <location>
        <begin position="290"/>
        <end position="309"/>
    </location>
</feature>
<dbReference type="EMBL" id="FOKI01000053">
    <property type="protein sequence ID" value="SFB42895.1"/>
    <property type="molecule type" value="Genomic_DNA"/>
</dbReference>
<feature type="transmembrane region" description="Helical" evidence="7">
    <location>
        <begin position="223"/>
        <end position="248"/>
    </location>
</feature>
<dbReference type="InterPro" id="IPR020846">
    <property type="entry name" value="MFS_dom"/>
</dbReference>
<dbReference type="PANTHER" id="PTHR23513:SF6">
    <property type="entry name" value="MAJOR FACILITATOR SUPERFAMILY ASSOCIATED DOMAIN-CONTAINING PROTEIN"/>
    <property type="match status" value="1"/>
</dbReference>
<keyword evidence="2" id="KW-0813">Transport</keyword>
<evidence type="ECO:0000256" key="5">
    <source>
        <dbReference type="ARBA" id="ARBA00022989"/>
    </source>
</evidence>
<dbReference type="PANTHER" id="PTHR23513">
    <property type="entry name" value="INTEGRAL MEMBRANE EFFLUX PROTEIN-RELATED"/>
    <property type="match status" value="1"/>
</dbReference>
<feature type="transmembrane region" description="Helical" evidence="7">
    <location>
        <begin position="321"/>
        <end position="349"/>
    </location>
</feature>
<proteinExistence type="predicted"/>